<evidence type="ECO:0000256" key="1">
    <source>
        <dbReference type="ARBA" id="ARBA00010457"/>
    </source>
</evidence>
<dbReference type="InterPro" id="IPR024134">
    <property type="entry name" value="SOD_Cu/Zn_/chaperone"/>
</dbReference>
<gene>
    <name evidence="5" type="ordered locus">Sfum_3449</name>
</gene>
<dbReference type="PROSITE" id="PS00332">
    <property type="entry name" value="SOD_CU_ZN_2"/>
    <property type="match status" value="1"/>
</dbReference>
<keyword evidence="6" id="KW-1185">Reference proteome</keyword>
<comment type="similarity">
    <text evidence="1 2">Belongs to the Cu-Zn superoxide dismutase family.</text>
</comment>
<dbReference type="EC" id="1.15.1.1" evidence="2"/>
<dbReference type="PRINTS" id="PR00068">
    <property type="entry name" value="CUZNDISMTASE"/>
</dbReference>
<dbReference type="OrthoDB" id="5431326at2"/>
<dbReference type="Gene3D" id="2.60.40.200">
    <property type="entry name" value="Superoxide dismutase, copper/zinc binding domain"/>
    <property type="match status" value="1"/>
</dbReference>
<dbReference type="STRING" id="335543.Sfum_3449"/>
<dbReference type="InParanoid" id="A0LNW8"/>
<keyword evidence="2" id="KW-0862">Zinc</keyword>
<keyword evidence="3" id="KW-0732">Signal</keyword>
<dbReference type="PROSITE" id="PS00087">
    <property type="entry name" value="SOD_CU_ZN_1"/>
    <property type="match status" value="1"/>
</dbReference>
<comment type="cofactor">
    <cofactor evidence="2">
        <name>Zn(2+)</name>
        <dbReference type="ChEBI" id="CHEBI:29105"/>
    </cofactor>
    <text evidence="2">Binds 1 zinc ion per subunit.</text>
</comment>
<protein>
    <recommendedName>
        <fullName evidence="2">Superoxide dismutase [Cu-Zn]</fullName>
        <ecNumber evidence="2">1.15.1.1</ecNumber>
    </recommendedName>
</protein>
<keyword evidence="2" id="KW-0560">Oxidoreductase</keyword>
<feature type="chain" id="PRO_5002626680" description="Superoxide dismutase [Cu-Zn]" evidence="3">
    <location>
        <begin position="20"/>
        <end position="180"/>
    </location>
</feature>
<accession>A0LNW8</accession>
<dbReference type="InterPro" id="IPR036423">
    <property type="entry name" value="SOD-like_Cu/Zn_dom_sf"/>
</dbReference>
<keyword evidence="2" id="KW-0186">Copper</keyword>
<dbReference type="GO" id="GO:0004784">
    <property type="term" value="F:superoxide dismutase activity"/>
    <property type="evidence" value="ECO:0007669"/>
    <property type="project" value="UniProtKB-EC"/>
</dbReference>
<dbReference type="RefSeq" id="WP_011700245.1">
    <property type="nucleotide sequence ID" value="NC_008554.1"/>
</dbReference>
<dbReference type="eggNOG" id="COG2032">
    <property type="taxonomic scope" value="Bacteria"/>
</dbReference>
<evidence type="ECO:0000256" key="2">
    <source>
        <dbReference type="RuleBase" id="RU000393"/>
    </source>
</evidence>
<dbReference type="EMBL" id="CP000478">
    <property type="protein sequence ID" value="ABK19120.1"/>
    <property type="molecule type" value="Genomic_DNA"/>
</dbReference>
<dbReference type="InterPro" id="IPR001424">
    <property type="entry name" value="SOD_Cu_Zn_dom"/>
</dbReference>
<dbReference type="GO" id="GO:0005507">
    <property type="term" value="F:copper ion binding"/>
    <property type="evidence" value="ECO:0007669"/>
    <property type="project" value="InterPro"/>
</dbReference>
<sequence length="180" mass="18582">MRKSRAAGLLVLLAVAVLALGGCSRSDVTSVEVNKAIAVMHPTEGSKVKGFVTFTKEKNGIRVVAQFEGLTPGLHGFHIHEYGDCSSPDAGSAGGHFNPAGAPHAAPTAEKHHLGDLGNVEAPKSGPAKYDKVFDFLKFEGPYSIVGRGVVVHADPDDFKTQPTGGAGARVACGVIGVAR</sequence>
<dbReference type="CDD" id="cd00305">
    <property type="entry name" value="Cu-Zn_Superoxide_Dismutase"/>
    <property type="match status" value="1"/>
</dbReference>
<proteinExistence type="inferred from homology"/>
<comment type="catalytic activity">
    <reaction evidence="2">
        <text>2 superoxide + 2 H(+) = H2O2 + O2</text>
        <dbReference type="Rhea" id="RHEA:20696"/>
        <dbReference type="ChEBI" id="CHEBI:15378"/>
        <dbReference type="ChEBI" id="CHEBI:15379"/>
        <dbReference type="ChEBI" id="CHEBI:16240"/>
        <dbReference type="ChEBI" id="CHEBI:18421"/>
        <dbReference type="EC" id="1.15.1.1"/>
    </reaction>
</comment>
<evidence type="ECO:0000256" key="3">
    <source>
        <dbReference type="SAM" id="SignalP"/>
    </source>
</evidence>
<feature type="domain" description="Superoxide dismutase copper/zinc binding" evidence="4">
    <location>
        <begin position="48"/>
        <end position="176"/>
    </location>
</feature>
<evidence type="ECO:0000313" key="5">
    <source>
        <dbReference type="EMBL" id="ABK19120.1"/>
    </source>
</evidence>
<dbReference type="PROSITE" id="PS51257">
    <property type="entry name" value="PROKAR_LIPOPROTEIN"/>
    <property type="match status" value="1"/>
</dbReference>
<dbReference type="AlphaFoldDB" id="A0LNW8"/>
<dbReference type="SUPFAM" id="SSF49329">
    <property type="entry name" value="Cu,Zn superoxide dismutase-like"/>
    <property type="match status" value="1"/>
</dbReference>
<name>A0LNW8_SYNFM</name>
<evidence type="ECO:0000313" key="6">
    <source>
        <dbReference type="Proteomes" id="UP000001784"/>
    </source>
</evidence>
<feature type="signal peptide" evidence="3">
    <location>
        <begin position="1"/>
        <end position="19"/>
    </location>
</feature>
<dbReference type="InterPro" id="IPR018152">
    <property type="entry name" value="SOD_Cu/Zn_BS"/>
</dbReference>
<dbReference type="KEGG" id="sfu:Sfum_3449"/>
<organism evidence="5 6">
    <name type="scientific">Syntrophobacter fumaroxidans (strain DSM 10017 / MPOB)</name>
    <dbReference type="NCBI Taxonomy" id="335543"/>
    <lineage>
        <taxon>Bacteria</taxon>
        <taxon>Pseudomonadati</taxon>
        <taxon>Thermodesulfobacteriota</taxon>
        <taxon>Syntrophobacteria</taxon>
        <taxon>Syntrophobacterales</taxon>
        <taxon>Syntrophobacteraceae</taxon>
        <taxon>Syntrophobacter</taxon>
    </lineage>
</organism>
<reference evidence="5 6" key="1">
    <citation type="submission" date="2006-10" db="EMBL/GenBank/DDBJ databases">
        <title>Complete sequence of Syntrophobacter fumaroxidans MPOB.</title>
        <authorList>
            <consortium name="US DOE Joint Genome Institute"/>
            <person name="Copeland A."/>
            <person name="Lucas S."/>
            <person name="Lapidus A."/>
            <person name="Barry K."/>
            <person name="Detter J.C."/>
            <person name="Glavina del Rio T."/>
            <person name="Hammon N."/>
            <person name="Israni S."/>
            <person name="Pitluck S."/>
            <person name="Goltsman E.G."/>
            <person name="Martinez M."/>
            <person name="Schmutz J."/>
            <person name="Larimer F."/>
            <person name="Land M."/>
            <person name="Hauser L."/>
            <person name="Kyrpides N."/>
            <person name="Kim E."/>
            <person name="Boone D.R."/>
            <person name="Brockman F."/>
            <person name="Culley D."/>
            <person name="Ferry J."/>
            <person name="Gunsalus R."/>
            <person name="McInerney M.J."/>
            <person name="Morrison M."/>
            <person name="Plugge C."/>
            <person name="Rohlin L."/>
            <person name="Scholten J."/>
            <person name="Sieber J."/>
            <person name="Stams A.J.M."/>
            <person name="Worm P."/>
            <person name="Henstra A.M."/>
            <person name="Richardson P."/>
        </authorList>
    </citation>
    <scope>NUCLEOTIDE SEQUENCE [LARGE SCALE GENOMIC DNA]</scope>
    <source>
        <strain evidence="6">DSM 10017 / MPOB</strain>
    </source>
</reference>
<dbReference type="HOGENOM" id="CLU_056632_8_2_7"/>
<keyword evidence="2" id="KW-0479">Metal-binding</keyword>
<dbReference type="FunCoup" id="A0LNW8">
    <property type="interactions" value="57"/>
</dbReference>
<comment type="function">
    <text evidence="2">Destroys radicals which are normally produced within the cells and which are toxic to biological systems.</text>
</comment>
<dbReference type="PANTHER" id="PTHR10003">
    <property type="entry name" value="SUPEROXIDE DISMUTASE CU-ZN -RELATED"/>
    <property type="match status" value="1"/>
</dbReference>
<dbReference type="Proteomes" id="UP000001784">
    <property type="component" value="Chromosome"/>
</dbReference>
<evidence type="ECO:0000259" key="4">
    <source>
        <dbReference type="Pfam" id="PF00080"/>
    </source>
</evidence>
<dbReference type="Pfam" id="PF00080">
    <property type="entry name" value="Sod_Cu"/>
    <property type="match status" value="1"/>
</dbReference>
<comment type="cofactor">
    <cofactor evidence="2">
        <name>Cu cation</name>
        <dbReference type="ChEBI" id="CHEBI:23378"/>
    </cofactor>
    <text evidence="2">Binds 1 copper ion per subunit.</text>
</comment>